<evidence type="ECO:0000313" key="7">
    <source>
        <dbReference type="EMBL" id="KWK79952.1"/>
    </source>
</evidence>
<dbReference type="PROSITE" id="PS50977">
    <property type="entry name" value="HTH_TETR_2"/>
    <property type="match status" value="1"/>
</dbReference>
<dbReference type="PANTHER" id="PTHR30055:SF234">
    <property type="entry name" value="HTH-TYPE TRANSCRIPTIONAL REGULATOR BETI"/>
    <property type="match status" value="1"/>
</dbReference>
<evidence type="ECO:0000256" key="5">
    <source>
        <dbReference type="SAM" id="MobiDB-lite"/>
    </source>
</evidence>
<dbReference type="Pfam" id="PF00440">
    <property type="entry name" value="TetR_N"/>
    <property type="match status" value="1"/>
</dbReference>
<feature type="DNA-binding region" description="H-T-H motif" evidence="4">
    <location>
        <begin position="45"/>
        <end position="64"/>
    </location>
</feature>
<keyword evidence="1" id="KW-0805">Transcription regulation</keyword>
<dbReference type="InterPro" id="IPR050109">
    <property type="entry name" value="HTH-type_TetR-like_transc_reg"/>
</dbReference>
<proteinExistence type="predicted"/>
<feature type="domain" description="HTH tetR-type" evidence="6">
    <location>
        <begin position="22"/>
        <end position="82"/>
    </location>
</feature>
<dbReference type="GO" id="GO:0003700">
    <property type="term" value="F:DNA-binding transcription factor activity"/>
    <property type="evidence" value="ECO:0007669"/>
    <property type="project" value="TreeGrafter"/>
</dbReference>
<feature type="region of interest" description="Disordered" evidence="5">
    <location>
        <begin position="1"/>
        <end position="22"/>
    </location>
</feature>
<comment type="caution">
    <text evidence="7">The sequence shown here is derived from an EMBL/GenBank/DDBJ whole genome shotgun (WGS) entry which is preliminary data.</text>
</comment>
<dbReference type="InterPro" id="IPR009057">
    <property type="entry name" value="Homeodomain-like_sf"/>
</dbReference>
<keyword evidence="3" id="KW-0804">Transcription</keyword>
<dbReference type="SUPFAM" id="SSF46689">
    <property type="entry name" value="Homeodomain-like"/>
    <property type="match status" value="1"/>
</dbReference>
<dbReference type="AlphaFoldDB" id="A0A108CS86"/>
<keyword evidence="2 4" id="KW-0238">DNA-binding</keyword>
<evidence type="ECO:0000256" key="4">
    <source>
        <dbReference type="PROSITE-ProRule" id="PRU00335"/>
    </source>
</evidence>
<organism evidence="7 8">
    <name type="scientific">Burkholderia ubonensis</name>
    <dbReference type="NCBI Taxonomy" id="101571"/>
    <lineage>
        <taxon>Bacteria</taxon>
        <taxon>Pseudomonadati</taxon>
        <taxon>Pseudomonadota</taxon>
        <taxon>Betaproteobacteria</taxon>
        <taxon>Burkholderiales</taxon>
        <taxon>Burkholderiaceae</taxon>
        <taxon>Burkholderia</taxon>
        <taxon>Burkholderia cepacia complex</taxon>
    </lineage>
</organism>
<name>A0A108CS86_9BURK</name>
<dbReference type="Proteomes" id="UP000065504">
    <property type="component" value="Unassembled WGS sequence"/>
</dbReference>
<evidence type="ECO:0000313" key="8">
    <source>
        <dbReference type="Proteomes" id="UP000065504"/>
    </source>
</evidence>
<dbReference type="PRINTS" id="PR00455">
    <property type="entry name" value="HTHTETR"/>
</dbReference>
<dbReference type="EMBL" id="LPLU01000046">
    <property type="protein sequence ID" value="KWK79952.1"/>
    <property type="molecule type" value="Genomic_DNA"/>
</dbReference>
<gene>
    <name evidence="7" type="ORF">WM16_05835</name>
</gene>
<sequence length="218" mass="23202">MSRTPARAPLAPRKSPRQQRSAATVDAIVEAAARILERDGFDGYTTNAIAAHAGVSIGSLYQYFPNRDALTAALAERESAALLDDVARAASLPSCDAILRALVRAAVAHQLRRPALARLIDFEEARLPLGAQAQRVTDRILAAVLLAFGRGDAPRLAAPDVVAHDLLAMIKGLVDAAGQRGETDAAALDARVWRAVRGYLRESHESHESRESGDASLA</sequence>
<evidence type="ECO:0000256" key="2">
    <source>
        <dbReference type="ARBA" id="ARBA00023125"/>
    </source>
</evidence>
<evidence type="ECO:0000256" key="3">
    <source>
        <dbReference type="ARBA" id="ARBA00023163"/>
    </source>
</evidence>
<dbReference type="GO" id="GO:0000976">
    <property type="term" value="F:transcription cis-regulatory region binding"/>
    <property type="evidence" value="ECO:0007669"/>
    <property type="project" value="TreeGrafter"/>
</dbReference>
<dbReference type="InterPro" id="IPR001647">
    <property type="entry name" value="HTH_TetR"/>
</dbReference>
<protein>
    <submittedName>
        <fullName evidence="7">TetR family transcriptional regulator</fullName>
    </submittedName>
</protein>
<dbReference type="Gene3D" id="1.10.357.10">
    <property type="entry name" value="Tetracycline Repressor, domain 2"/>
    <property type="match status" value="1"/>
</dbReference>
<dbReference type="PANTHER" id="PTHR30055">
    <property type="entry name" value="HTH-TYPE TRANSCRIPTIONAL REGULATOR RUTR"/>
    <property type="match status" value="1"/>
</dbReference>
<evidence type="ECO:0000256" key="1">
    <source>
        <dbReference type="ARBA" id="ARBA00023015"/>
    </source>
</evidence>
<dbReference type="InterPro" id="IPR041669">
    <property type="entry name" value="TetR_C_15"/>
</dbReference>
<reference evidence="7 8" key="1">
    <citation type="submission" date="2015-11" db="EMBL/GenBank/DDBJ databases">
        <title>Expanding the genomic diversity of Burkholderia species for the development of highly accurate diagnostics.</title>
        <authorList>
            <person name="Sahl J."/>
            <person name="Keim P."/>
            <person name="Wagner D."/>
        </authorList>
    </citation>
    <scope>NUCLEOTIDE SEQUENCE [LARGE SCALE GENOMIC DNA]</scope>
    <source>
        <strain evidence="7 8">MSMB782WGS</strain>
    </source>
</reference>
<dbReference type="Pfam" id="PF17918">
    <property type="entry name" value="TetR_C_15"/>
    <property type="match status" value="1"/>
</dbReference>
<dbReference type="RefSeq" id="WP_060233433.1">
    <property type="nucleotide sequence ID" value="NZ_LPLU01000046.1"/>
</dbReference>
<evidence type="ECO:0000259" key="6">
    <source>
        <dbReference type="PROSITE" id="PS50977"/>
    </source>
</evidence>
<accession>A0A108CS86</accession>